<dbReference type="InterPro" id="IPR021833">
    <property type="entry name" value="DUF3425"/>
</dbReference>
<evidence type="ECO:0000313" key="2">
    <source>
        <dbReference type="Proteomes" id="UP001305414"/>
    </source>
</evidence>
<organism evidence="1 2">
    <name type="scientific">Xylaria bambusicola</name>
    <dbReference type="NCBI Taxonomy" id="326684"/>
    <lineage>
        <taxon>Eukaryota</taxon>
        <taxon>Fungi</taxon>
        <taxon>Dikarya</taxon>
        <taxon>Ascomycota</taxon>
        <taxon>Pezizomycotina</taxon>
        <taxon>Sordariomycetes</taxon>
        <taxon>Xylariomycetidae</taxon>
        <taxon>Xylariales</taxon>
        <taxon>Xylariaceae</taxon>
        <taxon>Xylaria</taxon>
    </lineage>
</organism>
<dbReference type="Pfam" id="PF11905">
    <property type="entry name" value="DUF3425"/>
    <property type="match status" value="1"/>
</dbReference>
<keyword evidence="2" id="KW-1185">Reference proteome</keyword>
<sequence>MSQSPQLPLHIHPALISWSREDVLQGISDTRERRKLQNRINQRARRTRRRQIAAKATPVDTIYAGVIQADLPLLLRRDQTTPIPQVDFRKLWHVIETYDILFWENEPYIRAFKDFMYTNWLVRAPRPALLHSLVQFNFVRALMANAIVLGITASQLGDAGISHFYAVRPLSPGIASKVDELPSGLQPTELQRQTLHHPWFDLLPLPQMRDNLFRHGIEDLDEDGLCCAMGGFGDYKDSGFIIWGNSWDASSWEVTEDFVWSSWGWIINGCWELRQSTNNWRAKRGEPPLFLPYAEVNGANYES</sequence>
<dbReference type="EMBL" id="JAWHQM010000039">
    <property type="protein sequence ID" value="KAK5634189.1"/>
    <property type="molecule type" value="Genomic_DNA"/>
</dbReference>
<proteinExistence type="predicted"/>
<dbReference type="PANTHER" id="PTHR38116:SF1">
    <property type="entry name" value="BZIP DOMAIN-CONTAINING PROTEIN"/>
    <property type="match status" value="1"/>
</dbReference>
<accession>A0AAN7V342</accession>
<dbReference type="PANTHER" id="PTHR38116">
    <property type="entry name" value="CHROMOSOME 7, WHOLE GENOME SHOTGUN SEQUENCE"/>
    <property type="match status" value="1"/>
</dbReference>
<reference evidence="1 2" key="1">
    <citation type="submission" date="2023-10" db="EMBL/GenBank/DDBJ databases">
        <title>Draft genome sequence of Xylaria bambusicola isolate GMP-LS, the root and basal stem rot pathogen of sugarcane in Indonesia.</title>
        <authorList>
            <person name="Selvaraj P."/>
            <person name="Muralishankar V."/>
            <person name="Muruganantham S."/>
            <person name="Sp S."/>
            <person name="Haryani S."/>
            <person name="Lau K.J.X."/>
            <person name="Naqvi N.I."/>
        </authorList>
    </citation>
    <scope>NUCLEOTIDE SEQUENCE [LARGE SCALE GENOMIC DNA]</scope>
    <source>
        <strain evidence="1">GMP-LS</strain>
    </source>
</reference>
<dbReference type="Proteomes" id="UP001305414">
    <property type="component" value="Unassembled WGS sequence"/>
</dbReference>
<name>A0AAN7V342_9PEZI</name>
<comment type="caution">
    <text evidence="1">The sequence shown here is derived from an EMBL/GenBank/DDBJ whole genome shotgun (WGS) entry which is preliminary data.</text>
</comment>
<dbReference type="AlphaFoldDB" id="A0AAN7V342"/>
<evidence type="ECO:0000313" key="1">
    <source>
        <dbReference type="EMBL" id="KAK5634189.1"/>
    </source>
</evidence>
<gene>
    <name evidence="1" type="ORF">RRF57_009903</name>
</gene>
<protein>
    <recommendedName>
        <fullName evidence="3">BZIP domain-containing protein</fullName>
    </recommendedName>
</protein>
<evidence type="ECO:0008006" key="3">
    <source>
        <dbReference type="Google" id="ProtNLM"/>
    </source>
</evidence>